<feature type="domain" description="Glycosyltransferase 2-like" evidence="6">
    <location>
        <begin position="6"/>
        <end position="99"/>
    </location>
</feature>
<keyword evidence="4" id="KW-0808">Transferase</keyword>
<sequence>MRAPLSVVIPTLNAEKALPVSLAAIYEGVEAGLLRELIVVDGGSEDDTCKIAEEVGAEVLQRAPSRGGQLKAGAEAAGGDWVLFLHADTELAPGWTDVVGAHMARTAERAGYFRLGFDEGGAAVAGWANLRSRAFGLPYGDQGLLVSARLYREVGGFREMPLMEDVAMARALRGRLKALDHLAVTSSAKYRAQGWIRRGARNLWTLARYFCGVSPERLAAAYRK</sequence>
<dbReference type="PANTHER" id="PTHR43646">
    <property type="entry name" value="GLYCOSYLTRANSFERASE"/>
    <property type="match status" value="1"/>
</dbReference>
<gene>
    <name evidence="7" type="ORF">SAMN04488036_105297</name>
</gene>
<dbReference type="GO" id="GO:0005886">
    <property type="term" value="C:plasma membrane"/>
    <property type="evidence" value="ECO:0007669"/>
    <property type="project" value="UniProtKB-SubCell"/>
</dbReference>
<dbReference type="OrthoDB" id="5291101at2"/>
<keyword evidence="2" id="KW-1003">Cell membrane</keyword>
<evidence type="ECO:0000259" key="6">
    <source>
        <dbReference type="Pfam" id="PF00535"/>
    </source>
</evidence>
<evidence type="ECO:0000256" key="2">
    <source>
        <dbReference type="ARBA" id="ARBA00022475"/>
    </source>
</evidence>
<accession>A0A1I4FC47</accession>
<organism evidence="7 8">
    <name type="scientific">Shimia haliotis</name>
    <dbReference type="NCBI Taxonomy" id="1280847"/>
    <lineage>
        <taxon>Bacteria</taxon>
        <taxon>Pseudomonadati</taxon>
        <taxon>Pseudomonadota</taxon>
        <taxon>Alphaproteobacteria</taxon>
        <taxon>Rhodobacterales</taxon>
        <taxon>Roseobacteraceae</taxon>
    </lineage>
</organism>
<evidence type="ECO:0000313" key="7">
    <source>
        <dbReference type="EMBL" id="SFL14447.1"/>
    </source>
</evidence>
<keyword evidence="5" id="KW-0472">Membrane</keyword>
<dbReference type="PANTHER" id="PTHR43646:SF2">
    <property type="entry name" value="GLYCOSYLTRANSFERASE 2-LIKE DOMAIN-CONTAINING PROTEIN"/>
    <property type="match status" value="1"/>
</dbReference>
<dbReference type="InterPro" id="IPR029044">
    <property type="entry name" value="Nucleotide-diphossugar_trans"/>
</dbReference>
<dbReference type="Proteomes" id="UP000198851">
    <property type="component" value="Unassembled WGS sequence"/>
</dbReference>
<dbReference type="AlphaFoldDB" id="A0A1I4FC47"/>
<keyword evidence="8" id="KW-1185">Reference proteome</keyword>
<reference evidence="8" key="1">
    <citation type="submission" date="2016-10" db="EMBL/GenBank/DDBJ databases">
        <authorList>
            <person name="Varghese N."/>
            <person name="Submissions S."/>
        </authorList>
    </citation>
    <scope>NUCLEOTIDE SEQUENCE [LARGE SCALE GENOMIC DNA]</scope>
    <source>
        <strain evidence="8">DSM 28453</strain>
    </source>
</reference>
<dbReference type="SUPFAM" id="SSF53448">
    <property type="entry name" value="Nucleotide-diphospho-sugar transferases"/>
    <property type="match status" value="1"/>
</dbReference>
<dbReference type="InterPro" id="IPR026461">
    <property type="entry name" value="Trfase_2_rSAM/seldom_assoc"/>
</dbReference>
<comment type="subcellular location">
    <subcellularLocation>
        <location evidence="1">Cell membrane</location>
    </subcellularLocation>
</comment>
<dbReference type="CDD" id="cd02522">
    <property type="entry name" value="GT_2_like_a"/>
    <property type="match status" value="1"/>
</dbReference>
<evidence type="ECO:0000256" key="3">
    <source>
        <dbReference type="ARBA" id="ARBA00022676"/>
    </source>
</evidence>
<evidence type="ECO:0000313" key="8">
    <source>
        <dbReference type="Proteomes" id="UP000198851"/>
    </source>
</evidence>
<dbReference type="Gene3D" id="3.90.550.10">
    <property type="entry name" value="Spore Coat Polysaccharide Biosynthesis Protein SpsA, Chain A"/>
    <property type="match status" value="1"/>
</dbReference>
<proteinExistence type="predicted"/>
<evidence type="ECO:0000256" key="4">
    <source>
        <dbReference type="ARBA" id="ARBA00022679"/>
    </source>
</evidence>
<name>A0A1I4FC47_9RHOB</name>
<dbReference type="InterPro" id="IPR001173">
    <property type="entry name" value="Glyco_trans_2-like"/>
</dbReference>
<dbReference type="EMBL" id="FOSZ01000005">
    <property type="protein sequence ID" value="SFL14447.1"/>
    <property type="molecule type" value="Genomic_DNA"/>
</dbReference>
<evidence type="ECO:0000256" key="5">
    <source>
        <dbReference type="ARBA" id="ARBA00023136"/>
    </source>
</evidence>
<dbReference type="GO" id="GO:0016757">
    <property type="term" value="F:glycosyltransferase activity"/>
    <property type="evidence" value="ECO:0007669"/>
    <property type="project" value="UniProtKB-KW"/>
</dbReference>
<dbReference type="NCBIfam" id="TIGR04283">
    <property type="entry name" value="glyco_like_mftF"/>
    <property type="match status" value="1"/>
</dbReference>
<protein>
    <recommendedName>
        <fullName evidence="6">Glycosyltransferase 2-like domain-containing protein</fullName>
    </recommendedName>
</protein>
<dbReference type="STRING" id="1280847.SAMN04488036_105297"/>
<dbReference type="Pfam" id="PF00535">
    <property type="entry name" value="Glycos_transf_2"/>
    <property type="match status" value="1"/>
</dbReference>
<evidence type="ECO:0000256" key="1">
    <source>
        <dbReference type="ARBA" id="ARBA00004236"/>
    </source>
</evidence>
<dbReference type="RefSeq" id="WP_093324571.1">
    <property type="nucleotide sequence ID" value="NZ_FOSZ01000005.1"/>
</dbReference>
<keyword evidence="3" id="KW-0328">Glycosyltransferase</keyword>